<dbReference type="EMBL" id="LT899436">
    <property type="protein sequence ID" value="SNR16582.1"/>
    <property type="molecule type" value="Genomic_DNA"/>
</dbReference>
<keyword evidence="7" id="KW-1185">Reference proteome</keyword>
<dbReference type="CDD" id="cd00452">
    <property type="entry name" value="KDPG_aldolase"/>
    <property type="match status" value="1"/>
</dbReference>
<evidence type="ECO:0000256" key="4">
    <source>
        <dbReference type="ARBA" id="ARBA00023239"/>
    </source>
</evidence>
<evidence type="ECO:0000313" key="6">
    <source>
        <dbReference type="EMBL" id="SNR16582.1"/>
    </source>
</evidence>
<evidence type="ECO:0000256" key="2">
    <source>
        <dbReference type="ARBA" id="ARBA00006906"/>
    </source>
</evidence>
<accession>A0A238UBW2</accession>
<comment type="subunit">
    <text evidence="3">Homotrimer.</text>
</comment>
<comment type="similarity">
    <text evidence="2">Belongs to the KHG/KDPG aldolase family.</text>
</comment>
<keyword evidence="5" id="KW-0119">Carbohydrate metabolism</keyword>
<dbReference type="AlphaFoldDB" id="A0A238UBW2"/>
<dbReference type="SUPFAM" id="SSF51569">
    <property type="entry name" value="Aldolase"/>
    <property type="match status" value="1"/>
</dbReference>
<dbReference type="InterPro" id="IPR000887">
    <property type="entry name" value="Aldlse_KDPG_KHG"/>
</dbReference>
<dbReference type="Gene3D" id="3.20.20.70">
    <property type="entry name" value="Aldolase class I"/>
    <property type="match status" value="1"/>
</dbReference>
<dbReference type="GO" id="GO:0008674">
    <property type="term" value="F:2-dehydro-3-deoxy-6-phosphogalactonate aldolase activity"/>
    <property type="evidence" value="ECO:0007669"/>
    <property type="project" value="UniProtKB-EC"/>
</dbReference>
<evidence type="ECO:0000256" key="3">
    <source>
        <dbReference type="ARBA" id="ARBA00011233"/>
    </source>
</evidence>
<gene>
    <name evidence="6" type="primary">dgoA</name>
    <name evidence="6" type="ORF">TJEJU_2913</name>
</gene>
<dbReference type="InterPro" id="IPR013785">
    <property type="entry name" value="Aldolase_TIM"/>
</dbReference>
<evidence type="ECO:0000313" key="7">
    <source>
        <dbReference type="Proteomes" id="UP000215214"/>
    </source>
</evidence>
<dbReference type="EC" id="4.1.2.21" evidence="6"/>
<organism evidence="6 7">
    <name type="scientific">Tenacibaculum jejuense</name>
    <dbReference type="NCBI Taxonomy" id="584609"/>
    <lineage>
        <taxon>Bacteria</taxon>
        <taxon>Pseudomonadati</taxon>
        <taxon>Bacteroidota</taxon>
        <taxon>Flavobacteriia</taxon>
        <taxon>Flavobacteriales</taxon>
        <taxon>Flavobacteriaceae</taxon>
        <taxon>Tenacibaculum</taxon>
    </lineage>
</organism>
<dbReference type="KEGG" id="tje:TJEJU_2913"/>
<proteinExistence type="inferred from homology"/>
<comment type="pathway">
    <text evidence="1">Carbohydrate acid metabolism.</text>
</comment>
<keyword evidence="4 6" id="KW-0456">Lyase</keyword>
<evidence type="ECO:0000256" key="1">
    <source>
        <dbReference type="ARBA" id="ARBA00004761"/>
    </source>
</evidence>
<reference evidence="6 7" key="1">
    <citation type="submission" date="2017-07" db="EMBL/GenBank/DDBJ databases">
        <authorList>
            <person name="Sun Z.S."/>
            <person name="Albrecht U."/>
            <person name="Echele G."/>
            <person name="Lee C.C."/>
        </authorList>
    </citation>
    <scope>NUCLEOTIDE SEQUENCE [LARGE SCALE GENOMIC DNA]</scope>
    <source>
        <strain evidence="7">type strain: KCTC 22618</strain>
    </source>
</reference>
<evidence type="ECO:0000256" key="5">
    <source>
        <dbReference type="ARBA" id="ARBA00023277"/>
    </source>
</evidence>
<name>A0A238UBW2_9FLAO</name>
<dbReference type="OrthoDB" id="9802667at2"/>
<protein>
    <submittedName>
        <fullName evidence="6">2-dehydro-3-deoxy-6-phosphogalactonate aldolase</fullName>
        <ecNumber evidence="6">4.1.2.21</ecNumber>
    </submittedName>
</protein>
<dbReference type="PANTHER" id="PTHR30246">
    <property type="entry name" value="2-KETO-3-DEOXY-6-PHOSPHOGLUCONATE ALDOLASE"/>
    <property type="match status" value="1"/>
</dbReference>
<dbReference type="NCBIfam" id="TIGR01182">
    <property type="entry name" value="eda"/>
    <property type="match status" value="1"/>
</dbReference>
<dbReference type="RefSeq" id="WP_095073240.1">
    <property type="nucleotide sequence ID" value="NZ_LT899436.1"/>
</dbReference>
<dbReference type="PANTHER" id="PTHR30246:SF1">
    <property type="entry name" value="2-DEHYDRO-3-DEOXY-6-PHOSPHOGALACTONATE ALDOLASE-RELATED"/>
    <property type="match status" value="1"/>
</dbReference>
<dbReference type="Proteomes" id="UP000215214">
    <property type="component" value="Chromosome TJEJU"/>
</dbReference>
<dbReference type="Pfam" id="PF01081">
    <property type="entry name" value="Aldolase"/>
    <property type="match status" value="1"/>
</dbReference>
<sequence>MIQNNSSFSWNLFNEAPVVGIVRGLSKEITLNIAKTLLEAEFYTLEVTMNTEGALELINELTKQFPKLNIGAGTVCTLDDCKNAIKAGAQFIVTPIIDEDVITYCVSENIPVFPGAYTPTEIYKAWSLGASAVKVFPATQLGSKYIKDVLAPLNEIKLLPTGGVSKDNITSFFNAGAVGVGMGSSLLHKEYIATQNFTALKEHFVAIKQEIQDYTQ</sequence>